<evidence type="ECO:0000256" key="5">
    <source>
        <dbReference type="ARBA" id="ARBA00023002"/>
    </source>
</evidence>
<evidence type="ECO:0000313" key="9">
    <source>
        <dbReference type="Proteomes" id="UP000187280"/>
    </source>
</evidence>
<keyword evidence="3" id="KW-0285">Flavoprotein</keyword>
<dbReference type="SUPFAM" id="SSF51905">
    <property type="entry name" value="FAD/NAD(P)-binding domain"/>
    <property type="match status" value="1"/>
</dbReference>
<dbReference type="GO" id="GO:0016614">
    <property type="term" value="F:oxidoreductase activity, acting on CH-OH group of donors"/>
    <property type="evidence" value="ECO:0007669"/>
    <property type="project" value="InterPro"/>
</dbReference>
<feature type="domain" description="Glucose-methanol-choline oxidoreductase N-terminal" evidence="6">
    <location>
        <begin position="122"/>
        <end position="289"/>
    </location>
</feature>
<dbReference type="Pfam" id="PF13450">
    <property type="entry name" value="NAD_binding_8"/>
    <property type="match status" value="1"/>
</dbReference>
<keyword evidence="9" id="KW-1185">Reference proteome</keyword>
<evidence type="ECO:0000259" key="7">
    <source>
        <dbReference type="Pfam" id="PF05199"/>
    </source>
</evidence>
<dbReference type="InterPro" id="IPR051473">
    <property type="entry name" value="P2Ox-like"/>
</dbReference>
<dbReference type="SUPFAM" id="SSF54373">
    <property type="entry name" value="FAD-linked reductases, C-terminal domain"/>
    <property type="match status" value="1"/>
</dbReference>
<evidence type="ECO:0000256" key="4">
    <source>
        <dbReference type="ARBA" id="ARBA00022827"/>
    </source>
</evidence>
<keyword evidence="4" id="KW-0274">FAD</keyword>
<dbReference type="InterPro" id="IPR000172">
    <property type="entry name" value="GMC_OxRdtase_N"/>
</dbReference>
<dbReference type="Proteomes" id="UP000187280">
    <property type="component" value="Unassembled WGS sequence"/>
</dbReference>
<dbReference type="InterPro" id="IPR007867">
    <property type="entry name" value="GMC_OxRtase_C"/>
</dbReference>
<evidence type="ECO:0000259" key="6">
    <source>
        <dbReference type="Pfam" id="PF00732"/>
    </source>
</evidence>
<protein>
    <submittedName>
        <fullName evidence="8">Choline dehydrogenase</fullName>
    </submittedName>
</protein>
<keyword evidence="5" id="KW-0560">Oxidoreductase</keyword>
<dbReference type="PANTHER" id="PTHR42784">
    <property type="entry name" value="PYRANOSE 2-OXIDASE"/>
    <property type="match status" value="1"/>
</dbReference>
<gene>
    <name evidence="8" type="ORF">SAMN02982996_02659</name>
</gene>
<evidence type="ECO:0000313" key="8">
    <source>
        <dbReference type="EMBL" id="SEA83752.1"/>
    </source>
</evidence>
<evidence type="ECO:0000256" key="1">
    <source>
        <dbReference type="ARBA" id="ARBA00001974"/>
    </source>
</evidence>
<organism evidence="8 9">
    <name type="scientific">Lonsdalea quercina</name>
    <dbReference type="NCBI Taxonomy" id="71657"/>
    <lineage>
        <taxon>Bacteria</taxon>
        <taxon>Pseudomonadati</taxon>
        <taxon>Pseudomonadota</taxon>
        <taxon>Gammaproteobacteria</taxon>
        <taxon>Enterobacterales</taxon>
        <taxon>Pectobacteriaceae</taxon>
        <taxon>Lonsdalea</taxon>
    </lineage>
</organism>
<dbReference type="RefSeq" id="WP_074728977.1">
    <property type="nucleotide sequence ID" value="NZ_FNQS01000009.1"/>
</dbReference>
<dbReference type="PANTHER" id="PTHR42784:SF1">
    <property type="entry name" value="PYRANOSE 2-OXIDASE"/>
    <property type="match status" value="1"/>
</dbReference>
<comment type="similarity">
    <text evidence="2">Belongs to the GMC oxidoreductase family.</text>
</comment>
<evidence type="ECO:0000256" key="2">
    <source>
        <dbReference type="ARBA" id="ARBA00010790"/>
    </source>
</evidence>
<comment type="cofactor">
    <cofactor evidence="1">
        <name>FAD</name>
        <dbReference type="ChEBI" id="CHEBI:57692"/>
    </cofactor>
</comment>
<accession>A0A1H4EHP1</accession>
<dbReference type="EMBL" id="FNQS01000009">
    <property type="protein sequence ID" value="SEA83752.1"/>
    <property type="molecule type" value="Genomic_DNA"/>
</dbReference>
<proteinExistence type="inferred from homology"/>
<reference evidence="8 9" key="1">
    <citation type="submission" date="2016-10" db="EMBL/GenBank/DDBJ databases">
        <authorList>
            <person name="de Groot N.N."/>
        </authorList>
    </citation>
    <scope>NUCLEOTIDE SEQUENCE [LARGE SCALE GENOMIC DNA]</scope>
    <source>
        <strain evidence="8 9">ATCC 29281</strain>
    </source>
</reference>
<sequence>MTMIKHISAYQGRFDQFDAVIVGSGPSGATVARTLAEQGKDVLILELGGLASPGEVLGTHQSIYSRAITGTGLQDGNPWTACCVGGGMQFYSAITFRYRDVDMRISRYLHSDMEMDWPITLQDLEEHYGYIESMLGMQDVSSYPFSARGKKIAHAMASLGYRPRNMPLAIIPAGCDNGCQFCSACDSRSCTTGAKASILNRSVIDDSALPGSITVLFGCMVNSIRLSNEGHAQSAECYIPFSSEHLSIPVNKIICCGNAIQTSALLLRSTSVLAPRGIGNEHDLVGRGLSFKITGYTTGSNPAWAKEDGLCAPHQGAPASVYTDDFYQNADVPTGIGGLLYEVASPEPLRNIGRIRLHYLAGEEAWSHNRITLDEHQDEFGNPLIKFNYKNSDSDLARIGFMAARAEEILREAGAKTIEREPSVHNKGGSHLHGTARAGTDATRSVVDVAGLVHGYDNIYVMDASVMTFAGNSNPTHTIMANARRMAVAMR</sequence>
<name>A0A1H4EHP1_9GAMM</name>
<dbReference type="InterPro" id="IPR036188">
    <property type="entry name" value="FAD/NAD-bd_sf"/>
</dbReference>
<dbReference type="Gene3D" id="3.50.50.60">
    <property type="entry name" value="FAD/NAD(P)-binding domain"/>
    <property type="match status" value="2"/>
</dbReference>
<dbReference type="STRING" id="71657.SAMN02982996_02659"/>
<dbReference type="eggNOG" id="COG2303">
    <property type="taxonomic scope" value="Bacteria"/>
</dbReference>
<evidence type="ECO:0000256" key="3">
    <source>
        <dbReference type="ARBA" id="ARBA00022630"/>
    </source>
</evidence>
<dbReference type="Pfam" id="PF00732">
    <property type="entry name" value="GMC_oxred_N"/>
    <property type="match status" value="1"/>
</dbReference>
<dbReference type="Pfam" id="PF05199">
    <property type="entry name" value="GMC_oxred_C"/>
    <property type="match status" value="1"/>
</dbReference>
<feature type="domain" description="Glucose-methanol-choline oxidoreductase C-terminal" evidence="7">
    <location>
        <begin position="367"/>
        <end position="483"/>
    </location>
</feature>
<dbReference type="AlphaFoldDB" id="A0A1H4EHP1"/>
<dbReference type="GO" id="GO:0050660">
    <property type="term" value="F:flavin adenine dinucleotide binding"/>
    <property type="evidence" value="ECO:0007669"/>
    <property type="project" value="InterPro"/>
</dbReference>
<dbReference type="GeneID" id="97765509"/>